<evidence type="ECO:0000313" key="5">
    <source>
        <dbReference type="EMBL" id="SUA36093.1"/>
    </source>
</evidence>
<dbReference type="OrthoDB" id="8613973at2"/>
<evidence type="ECO:0000313" key="3">
    <source>
        <dbReference type="EMBL" id="OSI11583.1"/>
    </source>
</evidence>
<evidence type="ECO:0000256" key="1">
    <source>
        <dbReference type="SAM" id="MobiDB-lite"/>
    </source>
</evidence>
<evidence type="ECO:0000313" key="7">
    <source>
        <dbReference type="Proteomes" id="UP000215033"/>
    </source>
</evidence>
<evidence type="ECO:0000256" key="2">
    <source>
        <dbReference type="SAM" id="SignalP"/>
    </source>
</evidence>
<reference evidence="4 7" key="2">
    <citation type="submission" date="2017-06" db="EMBL/GenBank/DDBJ databases">
        <authorList>
            <consortium name="Pathogen Informatics"/>
        </authorList>
    </citation>
    <scope>NUCLEOTIDE SEQUENCE [LARGE SCALE GENOMIC DNA]</scope>
    <source>
        <strain evidence="4 7">NCTC12230</strain>
    </source>
</reference>
<dbReference type="KEGG" id="nzo:SAMEA4504057_1370"/>
<dbReference type="Proteomes" id="UP000215033">
    <property type="component" value="Chromosome 1"/>
</dbReference>
<feature type="region of interest" description="Disordered" evidence="1">
    <location>
        <begin position="32"/>
        <end position="57"/>
    </location>
</feature>
<feature type="signal peptide" evidence="2">
    <location>
        <begin position="1"/>
        <end position="22"/>
    </location>
</feature>
<proteinExistence type="predicted"/>
<dbReference type="RefSeq" id="WP_085362633.1">
    <property type="nucleotide sequence ID" value="NZ_LT906434.1"/>
</dbReference>
<organism evidence="5 8">
    <name type="scientific">Neisseria zoodegmatis</name>
    <dbReference type="NCBI Taxonomy" id="326523"/>
    <lineage>
        <taxon>Bacteria</taxon>
        <taxon>Pseudomonadati</taxon>
        <taxon>Pseudomonadota</taxon>
        <taxon>Betaproteobacteria</taxon>
        <taxon>Neisseriales</taxon>
        <taxon>Neisseriaceae</taxon>
        <taxon>Neisseria</taxon>
    </lineage>
</organism>
<dbReference type="Proteomes" id="UP000193466">
    <property type="component" value="Unassembled WGS sequence"/>
</dbReference>
<evidence type="ECO:0000313" key="4">
    <source>
        <dbReference type="EMBL" id="SNU79864.1"/>
    </source>
</evidence>
<protein>
    <recommendedName>
        <fullName evidence="9">Lipoprotein</fullName>
    </recommendedName>
</protein>
<evidence type="ECO:0008006" key="9">
    <source>
        <dbReference type="Google" id="ProtNLM"/>
    </source>
</evidence>
<keyword evidence="6" id="KW-1185">Reference proteome</keyword>
<name>A0A1X3CVF3_9NEIS</name>
<evidence type="ECO:0000313" key="6">
    <source>
        <dbReference type="Proteomes" id="UP000193466"/>
    </source>
</evidence>
<dbReference type="PROSITE" id="PS51257">
    <property type="entry name" value="PROKAR_LIPOPROTEIN"/>
    <property type="match status" value="1"/>
</dbReference>
<accession>A0A1X3CVF3</accession>
<gene>
    <name evidence="3" type="ORF">BWD10_01035</name>
    <name evidence="5" type="ORF">NCTC12229_00505</name>
    <name evidence="4" type="ORF">SAMEA4504057_01370</name>
</gene>
<dbReference type="EMBL" id="MTBM01000001">
    <property type="protein sequence ID" value="OSI11583.1"/>
    <property type="molecule type" value="Genomic_DNA"/>
</dbReference>
<evidence type="ECO:0000313" key="8">
    <source>
        <dbReference type="Proteomes" id="UP000254055"/>
    </source>
</evidence>
<feature type="chain" id="PRO_5044568050" description="Lipoprotein" evidence="2">
    <location>
        <begin position="23"/>
        <end position="188"/>
    </location>
</feature>
<reference evidence="5 8" key="3">
    <citation type="submission" date="2018-06" db="EMBL/GenBank/DDBJ databases">
        <authorList>
            <consortium name="Pathogen Informatics"/>
            <person name="Doyle S."/>
        </authorList>
    </citation>
    <scope>NUCLEOTIDE SEQUENCE [LARGE SCALE GENOMIC DNA]</scope>
    <source>
        <strain evidence="5 8">NCTC12229</strain>
    </source>
</reference>
<feature type="compositionally biased region" description="Low complexity" evidence="1">
    <location>
        <begin position="32"/>
        <end position="55"/>
    </location>
</feature>
<keyword evidence="2" id="KW-0732">Signal</keyword>
<dbReference type="EMBL" id="LT906434">
    <property type="protein sequence ID" value="SNU79864.1"/>
    <property type="molecule type" value="Genomic_DNA"/>
</dbReference>
<dbReference type="AlphaFoldDB" id="A0A1X3CVF3"/>
<sequence length="188" mass="19948">MTHNLKTIVPVLALTATLSACGMFGKDKPKAQAATSAPAAQQPAAPQQAQQQTPQVQLPKTVEVTSLDSTKEVAYKCGTTKAKQPLSVMYGIKGGEVVAAQVKYQDKLSPNLFRVIGADDKNVFAGNGITWVADKANPANLDKVNGNMLTQEAIETVNGQQQQVSQIVTRGCVLDKATTAKLNKKAKK</sequence>
<dbReference type="EMBL" id="UGRS01000001">
    <property type="protein sequence ID" value="SUA36093.1"/>
    <property type="molecule type" value="Genomic_DNA"/>
</dbReference>
<dbReference type="Proteomes" id="UP000254055">
    <property type="component" value="Unassembled WGS sequence"/>
</dbReference>
<reference evidence="3 6" key="1">
    <citation type="submission" date="2017-01" db="EMBL/GenBank/DDBJ databases">
        <authorList>
            <person name="Wolfgang W.J."/>
            <person name="Cole J."/>
            <person name="Wroblewski D."/>
            <person name="Mcginnis J."/>
            <person name="Musser K.A."/>
        </authorList>
    </citation>
    <scope>NUCLEOTIDE SEQUENCE [LARGE SCALE GENOMIC DNA]</scope>
    <source>
        <strain evidence="3 6">DSM 21643</strain>
    </source>
</reference>